<name>A0A2W5HM22_9BACT</name>
<sequence length="62" mass="6963">MKSKLAAKTTKADPVFMKAMKEAVANAVFMAQTYKTNLTFNDKGKIKELSPAAMKRRLEKLK</sequence>
<accession>A0A2W5HM22</accession>
<evidence type="ECO:0000313" key="2">
    <source>
        <dbReference type="Proteomes" id="UP000249739"/>
    </source>
</evidence>
<gene>
    <name evidence="1" type="ORF">DI586_08645</name>
</gene>
<protein>
    <submittedName>
        <fullName evidence="1">Uncharacterized protein</fullName>
    </submittedName>
</protein>
<organism evidence="1 2">
    <name type="scientific">Micavibrio aeruginosavorus</name>
    <dbReference type="NCBI Taxonomy" id="349221"/>
    <lineage>
        <taxon>Bacteria</taxon>
        <taxon>Pseudomonadati</taxon>
        <taxon>Bdellovibrionota</taxon>
        <taxon>Bdellovibrionia</taxon>
        <taxon>Bdellovibrionales</taxon>
        <taxon>Pseudobdellovibrionaceae</taxon>
        <taxon>Micavibrio</taxon>
    </lineage>
</organism>
<dbReference type="EMBL" id="QFOT01000105">
    <property type="protein sequence ID" value="PZP54849.1"/>
    <property type="molecule type" value="Genomic_DNA"/>
</dbReference>
<evidence type="ECO:0000313" key="1">
    <source>
        <dbReference type="EMBL" id="PZP54849.1"/>
    </source>
</evidence>
<reference evidence="1 2" key="1">
    <citation type="submission" date="2017-08" db="EMBL/GenBank/DDBJ databases">
        <title>Infants hospitalized years apart are colonized by the same room-sourced microbial strains.</title>
        <authorList>
            <person name="Brooks B."/>
            <person name="Olm M.R."/>
            <person name="Firek B.A."/>
            <person name="Baker R."/>
            <person name="Thomas B.C."/>
            <person name="Morowitz M.J."/>
            <person name="Banfield J.F."/>
        </authorList>
    </citation>
    <scope>NUCLEOTIDE SEQUENCE [LARGE SCALE GENOMIC DNA]</scope>
    <source>
        <strain evidence="1">S2_006_000_R2_64</strain>
    </source>
</reference>
<proteinExistence type="predicted"/>
<dbReference type="AlphaFoldDB" id="A0A2W5HM22"/>
<comment type="caution">
    <text evidence="1">The sequence shown here is derived from an EMBL/GenBank/DDBJ whole genome shotgun (WGS) entry which is preliminary data.</text>
</comment>
<dbReference type="Proteomes" id="UP000249739">
    <property type="component" value="Unassembled WGS sequence"/>
</dbReference>